<keyword evidence="3" id="KW-0998">Cell outer membrane</keyword>
<evidence type="ECO:0008006" key="9">
    <source>
        <dbReference type="Google" id="ProtNLM"/>
    </source>
</evidence>
<dbReference type="EMBL" id="JANFAV010000015">
    <property type="protein sequence ID" value="MCW6536690.1"/>
    <property type="molecule type" value="Genomic_DNA"/>
</dbReference>
<dbReference type="InterPro" id="IPR051544">
    <property type="entry name" value="TPS_OM_transporter"/>
</dbReference>
<feature type="domain" description="Polypeptide-transport-associated ShlB-type" evidence="6">
    <location>
        <begin position="69"/>
        <end position="143"/>
    </location>
</feature>
<dbReference type="Pfam" id="PF03865">
    <property type="entry name" value="ShlB"/>
    <property type="match status" value="1"/>
</dbReference>
<evidence type="ECO:0000256" key="4">
    <source>
        <dbReference type="SAM" id="SignalP"/>
    </source>
</evidence>
<dbReference type="PANTHER" id="PTHR34597">
    <property type="entry name" value="SLR1661 PROTEIN"/>
    <property type="match status" value="1"/>
</dbReference>
<keyword evidence="1" id="KW-1134">Transmembrane beta strand</keyword>
<name>A0AA42CRG2_9SPHN</name>
<sequence length="576" mass="60017">MKRRRHGLMLGVSWLWASALGGAPAQAQTASQITPPSYAPPLERPAAPVVIPQGPGVTAPPGSEALIVTLSGVRVDGLAIEPAELATLRETLVGHPVSIAEIFATARALETWFAASGRVLVRVSVPAQQLDNGAELRLVVTAGQIESVDTSNLPAPVRGRIAHMLAPLVGQSAVTMAAIERRLLLAGDIPGVALRSTLAPGTTPGGTVLIISADYRPVSGYLTLDNNLPRALGGYALGFGANFNTMLGLGETIYLRASGFPNGGNRISLLDATPRNRALVGGVIVPLGTNGLTFNLEATDARTAPRHDALSLGTASKFQRVSARLAYPFIRSRVLTVSGELAFDTQREAVDAISPLRLPLSLDRMRLARAAGSVSGALAGGGSFFARLEASVGIDGLGARSAADATPLLPLSRQGADASFTKLMLDMSLRQPVPAGFTIAVNGRAQTAFGDALVNAEQIGLATLDGVSPLRSGTLQGDSGYVARAELARPIDAALGTGRAEIAPYLFGVAGNTHLARPTIFERRSTDAHAFGAGARFQLRTRRGAPGLSTALEWGRAHIERAGNADRVTFTMITRF</sequence>
<dbReference type="GO" id="GO:0008320">
    <property type="term" value="F:protein transmembrane transporter activity"/>
    <property type="evidence" value="ECO:0007669"/>
    <property type="project" value="TreeGrafter"/>
</dbReference>
<feature type="signal peptide" evidence="4">
    <location>
        <begin position="1"/>
        <end position="27"/>
    </location>
</feature>
<keyword evidence="8" id="KW-1185">Reference proteome</keyword>
<dbReference type="InterPro" id="IPR005565">
    <property type="entry name" value="Hemolysn_activator_HlyB_C"/>
</dbReference>
<evidence type="ECO:0000313" key="7">
    <source>
        <dbReference type="EMBL" id="MCW6536690.1"/>
    </source>
</evidence>
<keyword evidence="4" id="KW-0732">Signal</keyword>
<feature type="chain" id="PRO_5041209740" description="ShlB/FhaC/HecB family hemolysin secretion/activation protein" evidence="4">
    <location>
        <begin position="28"/>
        <end position="576"/>
    </location>
</feature>
<dbReference type="GO" id="GO:0098046">
    <property type="term" value="C:type V protein secretion system complex"/>
    <property type="evidence" value="ECO:0007669"/>
    <property type="project" value="TreeGrafter"/>
</dbReference>
<dbReference type="AlphaFoldDB" id="A0AA42CRG2"/>
<dbReference type="Gene3D" id="3.10.20.310">
    <property type="entry name" value="membrane protein fhac"/>
    <property type="match status" value="1"/>
</dbReference>
<dbReference type="Pfam" id="PF08479">
    <property type="entry name" value="POTRA_2"/>
    <property type="match status" value="1"/>
</dbReference>
<keyword evidence="2" id="KW-0812">Transmembrane</keyword>
<evidence type="ECO:0000256" key="2">
    <source>
        <dbReference type="ARBA" id="ARBA00022692"/>
    </source>
</evidence>
<comment type="caution">
    <text evidence="7">The sequence shown here is derived from an EMBL/GenBank/DDBJ whole genome shotgun (WGS) entry which is preliminary data.</text>
</comment>
<evidence type="ECO:0000259" key="6">
    <source>
        <dbReference type="Pfam" id="PF08479"/>
    </source>
</evidence>
<dbReference type="RefSeq" id="WP_265270351.1">
    <property type="nucleotide sequence ID" value="NZ_JANFAV010000015.1"/>
</dbReference>
<dbReference type="Gene3D" id="2.40.160.50">
    <property type="entry name" value="membrane protein fhac: a member of the omp85/tpsb transporter family"/>
    <property type="match status" value="1"/>
</dbReference>
<evidence type="ECO:0000313" key="8">
    <source>
        <dbReference type="Proteomes" id="UP001165565"/>
    </source>
</evidence>
<keyword evidence="1" id="KW-0472">Membrane</keyword>
<organism evidence="7 8">
    <name type="scientific">Sphingomonas lycopersici</name>
    <dbReference type="NCBI Taxonomy" id="2951807"/>
    <lineage>
        <taxon>Bacteria</taxon>
        <taxon>Pseudomonadati</taxon>
        <taxon>Pseudomonadota</taxon>
        <taxon>Alphaproteobacteria</taxon>
        <taxon>Sphingomonadales</taxon>
        <taxon>Sphingomonadaceae</taxon>
        <taxon>Sphingomonas</taxon>
    </lineage>
</organism>
<evidence type="ECO:0000259" key="5">
    <source>
        <dbReference type="Pfam" id="PF03865"/>
    </source>
</evidence>
<accession>A0AA42CRG2</accession>
<dbReference type="InterPro" id="IPR013686">
    <property type="entry name" value="Polypept-transport_assoc_ShlB"/>
</dbReference>
<gene>
    <name evidence="7" type="ORF">NEE01_18075</name>
</gene>
<feature type="domain" description="Haemolysin activator HlyB C-terminal" evidence="5">
    <location>
        <begin position="208"/>
        <end position="513"/>
    </location>
</feature>
<protein>
    <recommendedName>
        <fullName evidence="9">ShlB/FhaC/HecB family hemolysin secretion/activation protein</fullName>
    </recommendedName>
</protein>
<evidence type="ECO:0000256" key="1">
    <source>
        <dbReference type="ARBA" id="ARBA00022452"/>
    </source>
</evidence>
<evidence type="ECO:0000256" key="3">
    <source>
        <dbReference type="ARBA" id="ARBA00023237"/>
    </source>
</evidence>
<proteinExistence type="predicted"/>
<dbReference type="Proteomes" id="UP001165565">
    <property type="component" value="Unassembled WGS sequence"/>
</dbReference>
<dbReference type="GO" id="GO:0046819">
    <property type="term" value="P:protein secretion by the type V secretion system"/>
    <property type="evidence" value="ECO:0007669"/>
    <property type="project" value="TreeGrafter"/>
</dbReference>
<reference evidence="7" key="1">
    <citation type="submission" date="2022-06" db="EMBL/GenBank/DDBJ databases">
        <title>Sphingomonas sp. nov. isolated from rhizosphere soil of tomato.</title>
        <authorList>
            <person name="Dong H."/>
            <person name="Gao R."/>
        </authorList>
    </citation>
    <scope>NUCLEOTIDE SEQUENCE</scope>
    <source>
        <strain evidence="7">MMSM24</strain>
    </source>
</reference>
<dbReference type="PANTHER" id="PTHR34597:SF6">
    <property type="entry name" value="BLR6126 PROTEIN"/>
    <property type="match status" value="1"/>
</dbReference>